<organism evidence="2 3">
    <name type="scientific">Stylonychia lemnae</name>
    <name type="common">Ciliate</name>
    <dbReference type="NCBI Taxonomy" id="5949"/>
    <lineage>
        <taxon>Eukaryota</taxon>
        <taxon>Sar</taxon>
        <taxon>Alveolata</taxon>
        <taxon>Ciliophora</taxon>
        <taxon>Intramacronucleata</taxon>
        <taxon>Spirotrichea</taxon>
        <taxon>Stichotrichia</taxon>
        <taxon>Sporadotrichida</taxon>
        <taxon>Oxytrichidae</taxon>
        <taxon>Stylonychinae</taxon>
        <taxon>Stylonychia</taxon>
    </lineage>
</organism>
<accession>A0A078A4T1</accession>
<gene>
    <name evidence="2" type="primary">Contig12233.g13073</name>
    <name evidence="2" type="ORF">STYLEM_5525</name>
</gene>
<evidence type="ECO:0000313" key="3">
    <source>
        <dbReference type="Proteomes" id="UP000039865"/>
    </source>
</evidence>
<protein>
    <submittedName>
        <fullName evidence="2">Uncharacterized protein</fullName>
    </submittedName>
</protein>
<dbReference type="Proteomes" id="UP000039865">
    <property type="component" value="Unassembled WGS sequence"/>
</dbReference>
<evidence type="ECO:0000313" key="2">
    <source>
        <dbReference type="EMBL" id="CDW76565.1"/>
    </source>
</evidence>
<feature type="region of interest" description="Disordered" evidence="1">
    <location>
        <begin position="90"/>
        <end position="115"/>
    </location>
</feature>
<dbReference type="AlphaFoldDB" id="A0A078A4T1"/>
<dbReference type="EMBL" id="CCKQ01005356">
    <property type="protein sequence ID" value="CDW76565.1"/>
    <property type="molecule type" value="Genomic_DNA"/>
</dbReference>
<dbReference type="InParanoid" id="A0A078A4T1"/>
<evidence type="ECO:0000256" key="1">
    <source>
        <dbReference type="SAM" id="MobiDB-lite"/>
    </source>
</evidence>
<reference evidence="2 3" key="1">
    <citation type="submission" date="2014-06" db="EMBL/GenBank/DDBJ databases">
        <authorList>
            <person name="Swart Estienne"/>
        </authorList>
    </citation>
    <scope>NUCLEOTIDE SEQUENCE [LARGE SCALE GENOMIC DNA]</scope>
    <source>
        <strain evidence="2 3">130c</strain>
    </source>
</reference>
<keyword evidence="3" id="KW-1185">Reference proteome</keyword>
<proteinExistence type="predicted"/>
<sequence length="115" mass="12333">MAYIVHPTAAAPAMSHFIISMLLAVGFRLRPPVSYTTPLPTNTQGFLFFACLGLYSITENVGGSTLPWFTDSKPPMPSCLIFALLLRGQPNSDSSPARSPGRVLSGSHPPRSINC</sequence>
<name>A0A078A4T1_STYLE</name>